<feature type="non-terminal residue" evidence="1">
    <location>
        <position position="1"/>
    </location>
</feature>
<keyword evidence="2" id="KW-1185">Reference proteome</keyword>
<dbReference type="EMBL" id="QJKJ01011271">
    <property type="protein sequence ID" value="RDX71590.1"/>
    <property type="molecule type" value="Genomic_DNA"/>
</dbReference>
<protein>
    <submittedName>
        <fullName evidence="1">Uncharacterized protein</fullName>
    </submittedName>
</protein>
<dbReference type="OrthoDB" id="10585016at2759"/>
<dbReference type="Proteomes" id="UP000257109">
    <property type="component" value="Unassembled WGS sequence"/>
</dbReference>
<organism evidence="1 2">
    <name type="scientific">Mucuna pruriens</name>
    <name type="common">Velvet bean</name>
    <name type="synonym">Dolichos pruriens</name>
    <dbReference type="NCBI Taxonomy" id="157652"/>
    <lineage>
        <taxon>Eukaryota</taxon>
        <taxon>Viridiplantae</taxon>
        <taxon>Streptophyta</taxon>
        <taxon>Embryophyta</taxon>
        <taxon>Tracheophyta</taxon>
        <taxon>Spermatophyta</taxon>
        <taxon>Magnoliopsida</taxon>
        <taxon>eudicotyledons</taxon>
        <taxon>Gunneridae</taxon>
        <taxon>Pentapetalae</taxon>
        <taxon>rosids</taxon>
        <taxon>fabids</taxon>
        <taxon>Fabales</taxon>
        <taxon>Fabaceae</taxon>
        <taxon>Papilionoideae</taxon>
        <taxon>50 kb inversion clade</taxon>
        <taxon>NPAAA clade</taxon>
        <taxon>indigoferoid/millettioid clade</taxon>
        <taxon>Phaseoleae</taxon>
        <taxon>Mucuna</taxon>
    </lineage>
</organism>
<reference evidence="1" key="1">
    <citation type="submission" date="2018-05" db="EMBL/GenBank/DDBJ databases">
        <title>Draft genome of Mucuna pruriens seed.</title>
        <authorList>
            <person name="Nnadi N.E."/>
            <person name="Vos R."/>
            <person name="Hasami M.H."/>
            <person name="Devisetty U.K."/>
            <person name="Aguiy J.C."/>
        </authorList>
    </citation>
    <scope>NUCLEOTIDE SEQUENCE [LARGE SCALE GENOMIC DNA]</scope>
    <source>
        <strain evidence="1">JCA_2017</strain>
    </source>
</reference>
<accession>A0A371EZX3</accession>
<name>A0A371EZX3_MUCPR</name>
<evidence type="ECO:0000313" key="1">
    <source>
        <dbReference type="EMBL" id="RDX71590.1"/>
    </source>
</evidence>
<dbReference type="AlphaFoldDB" id="A0A371EZX3"/>
<gene>
    <name evidence="1" type="ORF">CR513_49048</name>
</gene>
<comment type="caution">
    <text evidence="1">The sequence shown here is derived from an EMBL/GenBank/DDBJ whole genome shotgun (WGS) entry which is preliminary data.</text>
</comment>
<proteinExistence type="predicted"/>
<evidence type="ECO:0000313" key="2">
    <source>
        <dbReference type="Proteomes" id="UP000257109"/>
    </source>
</evidence>
<sequence length="225" mass="25902">MLTLISYTNSALTFSFSFLSKNQQIEIRKKWRKNTGSVKVKKTKVTLDCHREYQSTSEIQGTIDNLTPVYTTLAVTDKSEYLPVKLPSPDIPTDPERTVSINGRINNLIVAKIFFIPIAYADFSPLLHFEAKAFLYDLLHRRLSQVLIVLSFRVQPQIQRIPRHLQTVHRTLQLPPIRMVPKSDEGVQRILKECAEYLRHVLGVSELEDEAPFADAELQRVRRTS</sequence>